<dbReference type="InterPro" id="IPR011527">
    <property type="entry name" value="ABC1_TM_dom"/>
</dbReference>
<dbReference type="SMART" id="SM00382">
    <property type="entry name" value="AAA"/>
    <property type="match status" value="1"/>
</dbReference>
<feature type="transmembrane region" description="Helical" evidence="8">
    <location>
        <begin position="918"/>
        <end position="938"/>
    </location>
</feature>
<keyword evidence="6 8" id="KW-1133">Transmembrane helix</keyword>
<feature type="domain" description="G-protein coupled receptors family 1 profile" evidence="9">
    <location>
        <begin position="811"/>
        <end position="1064"/>
    </location>
</feature>
<dbReference type="SUPFAM" id="SSF52540">
    <property type="entry name" value="P-loop containing nucleoside triphosphate hydrolases"/>
    <property type="match status" value="1"/>
</dbReference>
<dbReference type="PANTHER" id="PTHR43394:SF1">
    <property type="entry name" value="ATP-BINDING CASSETTE SUB-FAMILY B MEMBER 10, MITOCHONDRIAL"/>
    <property type="match status" value="1"/>
</dbReference>
<dbReference type="CDD" id="cd00637">
    <property type="entry name" value="7tm_classA_rhodopsin-like"/>
    <property type="match status" value="1"/>
</dbReference>
<organism evidence="12 15">
    <name type="scientific">Adineta ricciae</name>
    <name type="common">Rotifer</name>
    <dbReference type="NCBI Taxonomy" id="249248"/>
    <lineage>
        <taxon>Eukaryota</taxon>
        <taxon>Metazoa</taxon>
        <taxon>Spiralia</taxon>
        <taxon>Gnathifera</taxon>
        <taxon>Rotifera</taxon>
        <taxon>Eurotatoria</taxon>
        <taxon>Bdelloidea</taxon>
        <taxon>Adinetida</taxon>
        <taxon>Adinetidae</taxon>
        <taxon>Adineta</taxon>
    </lineage>
</organism>
<feature type="transmembrane region" description="Helical" evidence="8">
    <location>
        <begin position="877"/>
        <end position="898"/>
    </location>
</feature>
<evidence type="ECO:0000256" key="8">
    <source>
        <dbReference type="SAM" id="Phobius"/>
    </source>
</evidence>
<keyword evidence="14" id="KW-1185">Reference proteome</keyword>
<reference evidence="12" key="1">
    <citation type="submission" date="2021-02" db="EMBL/GenBank/DDBJ databases">
        <authorList>
            <person name="Nowell W R."/>
        </authorList>
    </citation>
    <scope>NUCLEOTIDE SEQUENCE</scope>
</reference>
<dbReference type="Gene3D" id="1.20.1560.10">
    <property type="entry name" value="ABC transporter type 1, transmembrane domain"/>
    <property type="match status" value="1"/>
</dbReference>
<dbReference type="Pfam" id="PF00001">
    <property type="entry name" value="7tm_1"/>
    <property type="match status" value="1"/>
</dbReference>
<dbReference type="GO" id="GO:0090374">
    <property type="term" value="P:oligopeptide export from mitochondrion"/>
    <property type="evidence" value="ECO:0007669"/>
    <property type="project" value="TreeGrafter"/>
</dbReference>
<evidence type="ECO:0000256" key="7">
    <source>
        <dbReference type="ARBA" id="ARBA00023136"/>
    </source>
</evidence>
<dbReference type="Gene3D" id="3.40.50.300">
    <property type="entry name" value="P-loop containing nucleotide triphosphate hydrolases"/>
    <property type="match status" value="1"/>
</dbReference>
<feature type="transmembrane region" description="Helical" evidence="8">
    <location>
        <begin position="378"/>
        <end position="398"/>
    </location>
</feature>
<sequence length="1096" mass="124966">MTFFSRSVIIEHDGVTKIYLRKYANQFHQRYATSRRTFHHSFYLHKSSTMSSSIDDVPILNIETTNNVINRDTVLIPSISLFRPTNVLRIFVFIEFLYVTIIWLIEGQTHSLIDDIIHFHLPTSLFDIVIISTIKLIAVVVLLTEFERFIIHNLYQPIIRRSFVSYKILFLIVLLSIIISSLAFGICKLTIVLRHDSLNKLSMSVLYVVVVLSASESFTMLWLYFYVKQMKLIARQPLHLQKKENNPRRMFSLVQSEKPWLLVAIVFLLIDSVIDAVDLLLYGRIIGLAVVEQESMHSVNTIVGIAFCLNLINSTISVLESWMFELVGQKMVLRFRKNVFNAIIKQDISFFDENRTGELTSRLSSDIQVVQDSMTGHLASLIQSLIHIVGSLIVMFYLNFTLTLVLVVIVPIVVLIVLKFGNIVENLRKKFQDQLAITNNIADESFVNIRTVRIFGAENKIQRKYKESLTESLTIGKKLALIDGIFSGVLQVSIAVALSAILWYGAKQLHDKKLSAGVLASFLLYMLQLAFAFASIAEFFTEFMKAVGASKRLFELIDREPSIPTTTHSNCSIKPIDYDGSVRFDHVCFTYPSRPEQQVLTDISFVIEPGKKVALIGPSGCGKSTIASLIERFYDPQSGEIYLGRDVLSSIDPQWLRENVSFVNQEPILFACSILGNITFGLDRNQVSFDDVVRAAKQANAHQFIERLEHQYDTLVGERGVGLSTGQKQRIAIARSLLINPKLLLLDEATSALDAESEHLICEAIERAMINRSVLIIAHRLSTVINADLIIVIDQGKIVERGTHQFLINNEHGLYKQLLLRQMPLQTLRTFRETACAFYLTSISVANIIELLAALFVRILSEGFAFDIRQIPFICKIQVYIAAWCSFVSFTHLCLATIDQFLSMSKYRRFSNLRVARLSVSLTWVFWTLYSIPILIYWDVSSNVCKIVSPTFAIYATYFQFLILYGVAPITIMSTFSILAFYNARTVISRRMNIVRLSHDRQLTAMTLIHVTYVIITILPYVIYFVYSVNLTGLNAEQTARNRFIYDITILIYYSSFAGSFYIYSCVSQRFRKQFAFVCTNMFQQRIDNQVAPANE</sequence>
<dbReference type="InterPro" id="IPR039421">
    <property type="entry name" value="Type_1_exporter"/>
</dbReference>
<evidence type="ECO:0000259" key="9">
    <source>
        <dbReference type="PROSITE" id="PS50262"/>
    </source>
</evidence>
<feature type="transmembrane region" description="Helical" evidence="8">
    <location>
        <begin position="125"/>
        <end position="147"/>
    </location>
</feature>
<dbReference type="AlphaFoldDB" id="A0A815JI39"/>
<dbReference type="Pfam" id="PF00005">
    <property type="entry name" value="ABC_tran"/>
    <property type="match status" value="1"/>
</dbReference>
<evidence type="ECO:0000256" key="6">
    <source>
        <dbReference type="ARBA" id="ARBA00022989"/>
    </source>
</evidence>
<dbReference type="InterPro" id="IPR000276">
    <property type="entry name" value="GPCR_Rhodpsn"/>
</dbReference>
<feature type="transmembrane region" description="Helical" evidence="8">
    <location>
        <begin position="302"/>
        <end position="327"/>
    </location>
</feature>
<dbReference type="EMBL" id="CAJNOR010004014">
    <property type="protein sequence ID" value="CAF1468211.1"/>
    <property type="molecule type" value="Genomic_DNA"/>
</dbReference>
<name>A0A815JI39_ADIRI</name>
<protein>
    <submittedName>
        <fullName evidence="12">Uncharacterized protein</fullName>
    </submittedName>
</protein>
<evidence type="ECO:0000313" key="15">
    <source>
        <dbReference type="Proteomes" id="UP000663852"/>
    </source>
</evidence>
<feature type="transmembrane region" description="Helical" evidence="8">
    <location>
        <begin position="404"/>
        <end position="424"/>
    </location>
</feature>
<feature type="transmembrane region" description="Helical" evidence="8">
    <location>
        <begin position="485"/>
        <end position="506"/>
    </location>
</feature>
<keyword evidence="7 8" id="KW-0472">Membrane</keyword>
<dbReference type="GO" id="GO:0004930">
    <property type="term" value="F:G protein-coupled receptor activity"/>
    <property type="evidence" value="ECO:0007669"/>
    <property type="project" value="InterPro"/>
</dbReference>
<feature type="transmembrane region" description="Helical" evidence="8">
    <location>
        <begin position="958"/>
        <end position="982"/>
    </location>
</feature>
<feature type="domain" description="ABC transporter" evidence="10">
    <location>
        <begin position="582"/>
        <end position="820"/>
    </location>
</feature>
<dbReference type="InterPro" id="IPR003593">
    <property type="entry name" value="AAA+_ATPase"/>
</dbReference>
<dbReference type="PANTHER" id="PTHR43394">
    <property type="entry name" value="ATP-DEPENDENT PERMEASE MDL1, MITOCHONDRIAL"/>
    <property type="match status" value="1"/>
</dbReference>
<feature type="transmembrane region" description="Helical" evidence="8">
    <location>
        <begin position="259"/>
        <end position="282"/>
    </location>
</feature>
<dbReference type="SUPFAM" id="SSF81321">
    <property type="entry name" value="Family A G protein-coupled receptor-like"/>
    <property type="match status" value="1"/>
</dbReference>
<evidence type="ECO:0000256" key="3">
    <source>
        <dbReference type="ARBA" id="ARBA00022692"/>
    </source>
</evidence>
<dbReference type="PROSITE" id="PS50262">
    <property type="entry name" value="G_PROTEIN_RECEP_F1_2"/>
    <property type="match status" value="1"/>
</dbReference>
<feature type="transmembrane region" description="Helical" evidence="8">
    <location>
        <begin position="836"/>
        <end position="857"/>
    </location>
</feature>
<keyword evidence="3 8" id="KW-0812">Transmembrane</keyword>
<accession>A0A815JI39</accession>
<dbReference type="PROSITE" id="PS50893">
    <property type="entry name" value="ABC_TRANSPORTER_2"/>
    <property type="match status" value="1"/>
</dbReference>
<feature type="transmembrane region" description="Helical" evidence="8">
    <location>
        <begin position="168"/>
        <end position="193"/>
    </location>
</feature>
<feature type="domain" description="ABC transmembrane type-1" evidence="11">
    <location>
        <begin position="262"/>
        <end position="545"/>
    </location>
</feature>
<feature type="transmembrane region" description="Helical" evidence="8">
    <location>
        <begin position="205"/>
        <end position="227"/>
    </location>
</feature>
<dbReference type="Proteomes" id="UP000663828">
    <property type="component" value="Unassembled WGS sequence"/>
</dbReference>
<dbReference type="SUPFAM" id="SSF90123">
    <property type="entry name" value="ABC transporter transmembrane region"/>
    <property type="match status" value="1"/>
</dbReference>
<dbReference type="GO" id="GO:0015421">
    <property type="term" value="F:ABC-type oligopeptide transporter activity"/>
    <property type="evidence" value="ECO:0007669"/>
    <property type="project" value="TreeGrafter"/>
</dbReference>
<evidence type="ECO:0000256" key="1">
    <source>
        <dbReference type="ARBA" id="ARBA00004448"/>
    </source>
</evidence>
<dbReference type="GO" id="GO:0005524">
    <property type="term" value="F:ATP binding"/>
    <property type="evidence" value="ECO:0007669"/>
    <property type="project" value="UniProtKB-KW"/>
</dbReference>
<dbReference type="Gene3D" id="1.20.1070.10">
    <property type="entry name" value="Rhodopsin 7-helix transmembrane proteins"/>
    <property type="match status" value="1"/>
</dbReference>
<gene>
    <name evidence="12" type="ORF">EDS130_LOCUS34854</name>
    <name evidence="13" type="ORF">XAT740_LOCUS37821</name>
</gene>
<feature type="transmembrane region" description="Helical" evidence="8">
    <location>
        <begin position="1003"/>
        <end position="1024"/>
    </location>
</feature>
<dbReference type="OrthoDB" id="6500128at2759"/>
<evidence type="ECO:0000259" key="10">
    <source>
        <dbReference type="PROSITE" id="PS50893"/>
    </source>
</evidence>
<comment type="caution">
    <text evidence="12">The sequence shown here is derived from an EMBL/GenBank/DDBJ whole genome shotgun (WGS) entry which is preliminary data.</text>
</comment>
<keyword evidence="4" id="KW-0547">Nucleotide-binding</keyword>
<feature type="transmembrane region" description="Helical" evidence="8">
    <location>
        <begin position="87"/>
        <end position="105"/>
    </location>
</feature>
<keyword evidence="5" id="KW-0067">ATP-binding</keyword>
<dbReference type="InterPro" id="IPR003439">
    <property type="entry name" value="ABC_transporter-like_ATP-bd"/>
</dbReference>
<dbReference type="Pfam" id="PF00664">
    <property type="entry name" value="ABC_membrane"/>
    <property type="match status" value="1"/>
</dbReference>
<keyword evidence="2" id="KW-0813">Transport</keyword>
<dbReference type="InterPro" id="IPR027417">
    <property type="entry name" value="P-loop_NTPase"/>
</dbReference>
<evidence type="ECO:0000313" key="12">
    <source>
        <dbReference type="EMBL" id="CAF1379707.1"/>
    </source>
</evidence>
<dbReference type="GO" id="GO:0005743">
    <property type="term" value="C:mitochondrial inner membrane"/>
    <property type="evidence" value="ECO:0007669"/>
    <property type="project" value="UniProtKB-SubCell"/>
</dbReference>
<dbReference type="GO" id="GO:0016887">
    <property type="term" value="F:ATP hydrolysis activity"/>
    <property type="evidence" value="ECO:0007669"/>
    <property type="project" value="InterPro"/>
</dbReference>
<evidence type="ECO:0000313" key="13">
    <source>
        <dbReference type="EMBL" id="CAF1468211.1"/>
    </source>
</evidence>
<dbReference type="PROSITE" id="PS50929">
    <property type="entry name" value="ABC_TM1F"/>
    <property type="match status" value="1"/>
</dbReference>
<dbReference type="FunFam" id="1.20.1560.10:FF:000058">
    <property type="entry name" value="ABC transporter B family member 25"/>
    <property type="match status" value="1"/>
</dbReference>
<comment type="subcellular location">
    <subcellularLocation>
        <location evidence="1">Mitochondrion inner membrane</location>
        <topology evidence="1">Multi-pass membrane protein</topology>
    </subcellularLocation>
</comment>
<evidence type="ECO:0000256" key="4">
    <source>
        <dbReference type="ARBA" id="ARBA00022741"/>
    </source>
</evidence>
<dbReference type="Proteomes" id="UP000663852">
    <property type="component" value="Unassembled WGS sequence"/>
</dbReference>
<dbReference type="InterPro" id="IPR017452">
    <property type="entry name" value="GPCR_Rhodpsn_7TM"/>
</dbReference>
<feature type="transmembrane region" description="Helical" evidence="8">
    <location>
        <begin position="518"/>
        <end position="541"/>
    </location>
</feature>
<proteinExistence type="predicted"/>
<evidence type="ECO:0000256" key="5">
    <source>
        <dbReference type="ARBA" id="ARBA00022840"/>
    </source>
</evidence>
<evidence type="ECO:0000313" key="14">
    <source>
        <dbReference type="Proteomes" id="UP000663828"/>
    </source>
</evidence>
<evidence type="ECO:0000256" key="2">
    <source>
        <dbReference type="ARBA" id="ARBA00022448"/>
    </source>
</evidence>
<dbReference type="InterPro" id="IPR036640">
    <property type="entry name" value="ABC1_TM_sf"/>
</dbReference>
<dbReference type="EMBL" id="CAJNOJ010000297">
    <property type="protein sequence ID" value="CAF1379707.1"/>
    <property type="molecule type" value="Genomic_DNA"/>
</dbReference>
<evidence type="ECO:0000259" key="11">
    <source>
        <dbReference type="PROSITE" id="PS50929"/>
    </source>
</evidence>
<feature type="transmembrane region" description="Helical" evidence="8">
    <location>
        <begin position="1044"/>
        <end position="1064"/>
    </location>
</feature>
<dbReference type="FunFam" id="3.40.50.300:FF:000403">
    <property type="entry name" value="ATP-binding cassette sub-family B member 8, mitochondrial"/>
    <property type="match status" value="1"/>
</dbReference>